<dbReference type="AlphaFoldDB" id="A0A409W6U4"/>
<protein>
    <recommendedName>
        <fullName evidence="3">FBD domain-containing protein</fullName>
    </recommendedName>
</protein>
<evidence type="ECO:0000313" key="2">
    <source>
        <dbReference type="Proteomes" id="UP000284706"/>
    </source>
</evidence>
<dbReference type="EMBL" id="NHYE01005354">
    <property type="protein sequence ID" value="PPQ74244.1"/>
    <property type="molecule type" value="Genomic_DNA"/>
</dbReference>
<dbReference type="InParanoid" id="A0A409W6U4"/>
<evidence type="ECO:0000313" key="1">
    <source>
        <dbReference type="EMBL" id="PPQ74244.1"/>
    </source>
</evidence>
<sequence>MSGALFDPLTILGEMLLKTDIETLRSLYQVTPELYSFFIPRIYPTVNLRNEAQCLDAFLSFAKLDLGASSKFRKLRVFISHGDTTKLQAALKYFLKSHALEFVEVKDTAGRTGYPEDLFTLIGEIVSTSTAARPLTVVYEGIRFIPYEFILRARHVELKMSNLDPFGTHPPSSQEWPLKTLSFTLDAGKPTFEALFIRAVKFPDLTHLLLNIKPSEFDAEVVDESLLTVMENSQSLEELVIIFEPVSKLDTSYVAHSLDALSGSLSSLSACHPYYIRLHMVLRCTAYHAFHVLDCMKTFKGFSEISVSISCREEDARLLLKHGYFLFASGGENTSFRIDRIVIRRSQRKATVYGSTVQDKLTHAPSNRDHSHYKTCPWIYREEFEGFSADWVDVMIPAGDL</sequence>
<proteinExistence type="predicted"/>
<evidence type="ECO:0008006" key="3">
    <source>
        <dbReference type="Google" id="ProtNLM"/>
    </source>
</evidence>
<comment type="caution">
    <text evidence="1">The sequence shown here is derived from an EMBL/GenBank/DDBJ whole genome shotgun (WGS) entry which is preliminary data.</text>
</comment>
<organism evidence="1 2">
    <name type="scientific">Gymnopilus dilepis</name>
    <dbReference type="NCBI Taxonomy" id="231916"/>
    <lineage>
        <taxon>Eukaryota</taxon>
        <taxon>Fungi</taxon>
        <taxon>Dikarya</taxon>
        <taxon>Basidiomycota</taxon>
        <taxon>Agaricomycotina</taxon>
        <taxon>Agaricomycetes</taxon>
        <taxon>Agaricomycetidae</taxon>
        <taxon>Agaricales</taxon>
        <taxon>Agaricineae</taxon>
        <taxon>Hymenogastraceae</taxon>
        <taxon>Gymnopilus</taxon>
    </lineage>
</organism>
<name>A0A409W6U4_9AGAR</name>
<reference evidence="1 2" key="1">
    <citation type="journal article" date="2018" name="Evol. Lett.">
        <title>Horizontal gene cluster transfer increased hallucinogenic mushroom diversity.</title>
        <authorList>
            <person name="Reynolds H.T."/>
            <person name="Vijayakumar V."/>
            <person name="Gluck-Thaler E."/>
            <person name="Korotkin H.B."/>
            <person name="Matheny P.B."/>
            <person name="Slot J.C."/>
        </authorList>
    </citation>
    <scope>NUCLEOTIDE SEQUENCE [LARGE SCALE GENOMIC DNA]</scope>
    <source>
        <strain evidence="1 2">SRW20</strain>
    </source>
</reference>
<keyword evidence="2" id="KW-1185">Reference proteome</keyword>
<accession>A0A409W6U4</accession>
<dbReference type="Proteomes" id="UP000284706">
    <property type="component" value="Unassembled WGS sequence"/>
</dbReference>
<gene>
    <name evidence="1" type="ORF">CVT26_004440</name>
</gene>